<evidence type="ECO:0000259" key="14">
    <source>
        <dbReference type="PROSITE" id="PS51384"/>
    </source>
</evidence>
<evidence type="ECO:0000256" key="1">
    <source>
        <dbReference type="ARBA" id="ARBA00001974"/>
    </source>
</evidence>
<keyword evidence="10" id="KW-0408">Iron</keyword>
<reference evidence="16" key="1">
    <citation type="submission" date="2023-07" db="EMBL/GenBank/DDBJ databases">
        <title>Paracoccus sp. MBLB3053 whole genome sequence.</title>
        <authorList>
            <person name="Hwang C.Y."/>
            <person name="Cho E.-S."/>
            <person name="Seo M.-J."/>
        </authorList>
    </citation>
    <scope>NUCLEOTIDE SEQUENCE [LARGE SCALE GENOMIC DNA]</scope>
    <source>
        <strain evidence="16">MBLB3053</strain>
    </source>
</reference>
<sequence length="450" mass="49776">MSRRSYWYFWGSWAVFAAVWFATNLSALRTENFFALRAAMMQLSGVWATGAMSLAMLLALRPRWPEARLGGLDKMYRFHKWLGLGFLVVSILHWLWAKGPKWAAGLGLLTRPERPAGGRPAITDPIRAYLGGLRGTAEGLGEWAFYALALLLVIALVKMINYRLFRYTHRLVPLAYLVLAFHSLVLFDYAQWRTPIGILLALLLAGGSWAALASIFGLIGKGRRVAGEISSLKHYPGVRSLESVIKLGEGWQGHKAGQFAFVTSNPLEGAHPYTIASAWLPATREVTFISKELGDHTTGLADKLRIGQKVTVEGPYGCFTFDDGRDHQIWIGAGIGITPFVARMKELAASEHGADLPQVDLFHTTNEVDEAALARLAADARAANVRLHLLIDARDGRLNGARIRETVPDWREAGLWFCGPSGFGSALRADFAAQGMAVDERFHQELFEMR</sequence>
<keyword evidence="7" id="KW-0274">FAD</keyword>
<feature type="transmembrane region" description="Helical" evidence="13">
    <location>
        <begin position="174"/>
        <end position="192"/>
    </location>
</feature>
<evidence type="ECO:0000313" key="15">
    <source>
        <dbReference type="EMBL" id="MDS9469160.1"/>
    </source>
</evidence>
<evidence type="ECO:0000256" key="3">
    <source>
        <dbReference type="ARBA" id="ARBA00022630"/>
    </source>
</evidence>
<keyword evidence="9" id="KW-0560">Oxidoreductase</keyword>
<evidence type="ECO:0000256" key="12">
    <source>
        <dbReference type="ARBA" id="ARBA00023136"/>
    </source>
</evidence>
<dbReference type="CDD" id="cd06198">
    <property type="entry name" value="FNR_like_3"/>
    <property type="match status" value="1"/>
</dbReference>
<keyword evidence="11" id="KW-0411">Iron-sulfur</keyword>
<evidence type="ECO:0000256" key="7">
    <source>
        <dbReference type="ARBA" id="ARBA00022827"/>
    </source>
</evidence>
<feature type="transmembrane region" description="Helical" evidence="13">
    <location>
        <begin position="143"/>
        <end position="162"/>
    </location>
</feature>
<dbReference type="InterPro" id="IPR039261">
    <property type="entry name" value="FNR_nucleotide-bd"/>
</dbReference>
<evidence type="ECO:0000256" key="11">
    <source>
        <dbReference type="ARBA" id="ARBA00023014"/>
    </source>
</evidence>
<keyword evidence="5" id="KW-0001">2Fe-2S</keyword>
<keyword evidence="16" id="KW-1185">Reference proteome</keyword>
<evidence type="ECO:0000256" key="8">
    <source>
        <dbReference type="ARBA" id="ARBA00022989"/>
    </source>
</evidence>
<proteinExistence type="predicted"/>
<feature type="transmembrane region" description="Helical" evidence="13">
    <location>
        <begin position="39"/>
        <end position="60"/>
    </location>
</feature>
<comment type="caution">
    <text evidence="15">The sequence shown here is derived from an EMBL/GenBank/DDBJ whole genome shotgun (WGS) entry which is preliminary data.</text>
</comment>
<dbReference type="Pfam" id="PF01794">
    <property type="entry name" value="Ferric_reduct"/>
    <property type="match status" value="1"/>
</dbReference>
<dbReference type="RefSeq" id="WP_311161691.1">
    <property type="nucleotide sequence ID" value="NZ_JAVQLW010000002.1"/>
</dbReference>
<feature type="transmembrane region" description="Helical" evidence="13">
    <location>
        <begin position="7"/>
        <end position="27"/>
    </location>
</feature>
<evidence type="ECO:0000256" key="6">
    <source>
        <dbReference type="ARBA" id="ARBA00022723"/>
    </source>
</evidence>
<gene>
    <name evidence="15" type="ORF">RGQ15_16485</name>
</gene>
<dbReference type="InterPro" id="IPR013130">
    <property type="entry name" value="Fe3_Rdtase_TM_dom"/>
</dbReference>
<dbReference type="InterPro" id="IPR050415">
    <property type="entry name" value="MRET"/>
</dbReference>
<evidence type="ECO:0000256" key="9">
    <source>
        <dbReference type="ARBA" id="ARBA00023002"/>
    </source>
</evidence>
<dbReference type="PANTHER" id="PTHR47354:SF8">
    <property type="entry name" value="1,2-PHENYLACETYL-COA EPOXIDASE, SUBUNIT E"/>
    <property type="match status" value="1"/>
</dbReference>
<dbReference type="EMBL" id="JAVQLW010000002">
    <property type="protein sequence ID" value="MDS9469160.1"/>
    <property type="molecule type" value="Genomic_DNA"/>
</dbReference>
<dbReference type="SUPFAM" id="SSF63380">
    <property type="entry name" value="Riboflavin synthase domain-like"/>
    <property type="match status" value="1"/>
</dbReference>
<feature type="transmembrane region" description="Helical" evidence="13">
    <location>
        <begin position="81"/>
        <end position="97"/>
    </location>
</feature>
<keyword evidence="6" id="KW-0479">Metal-binding</keyword>
<organism evidence="15 16">
    <name type="scientific">Paracoccus aurantius</name>
    <dbReference type="NCBI Taxonomy" id="3073814"/>
    <lineage>
        <taxon>Bacteria</taxon>
        <taxon>Pseudomonadati</taxon>
        <taxon>Pseudomonadota</taxon>
        <taxon>Alphaproteobacteria</taxon>
        <taxon>Rhodobacterales</taxon>
        <taxon>Paracoccaceae</taxon>
        <taxon>Paracoccus</taxon>
    </lineage>
</organism>
<evidence type="ECO:0000256" key="5">
    <source>
        <dbReference type="ARBA" id="ARBA00022714"/>
    </source>
</evidence>
<dbReference type="PROSITE" id="PS51384">
    <property type="entry name" value="FAD_FR"/>
    <property type="match status" value="1"/>
</dbReference>
<evidence type="ECO:0000313" key="16">
    <source>
        <dbReference type="Proteomes" id="UP001269144"/>
    </source>
</evidence>
<dbReference type="PANTHER" id="PTHR47354">
    <property type="entry name" value="NADH OXIDOREDUCTASE HCR"/>
    <property type="match status" value="1"/>
</dbReference>
<evidence type="ECO:0000256" key="4">
    <source>
        <dbReference type="ARBA" id="ARBA00022692"/>
    </source>
</evidence>
<dbReference type="SUPFAM" id="SSF52343">
    <property type="entry name" value="Ferredoxin reductase-like, C-terminal NADP-linked domain"/>
    <property type="match status" value="1"/>
</dbReference>
<comment type="subcellular location">
    <subcellularLocation>
        <location evidence="2">Membrane</location>
        <topology evidence="2">Multi-pass membrane protein</topology>
    </subcellularLocation>
</comment>
<dbReference type="Gene3D" id="2.40.30.10">
    <property type="entry name" value="Translation factors"/>
    <property type="match status" value="1"/>
</dbReference>
<evidence type="ECO:0000256" key="13">
    <source>
        <dbReference type="SAM" id="Phobius"/>
    </source>
</evidence>
<keyword evidence="3" id="KW-0285">Flavoprotein</keyword>
<protein>
    <submittedName>
        <fullName evidence="15">Ferric reductase-like transmembrane domain-containing protein</fullName>
    </submittedName>
</protein>
<keyword evidence="12 13" id="KW-0472">Membrane</keyword>
<dbReference type="PRINTS" id="PR00409">
    <property type="entry name" value="PHDIOXRDTASE"/>
</dbReference>
<dbReference type="InterPro" id="IPR017938">
    <property type="entry name" value="Riboflavin_synthase-like_b-brl"/>
</dbReference>
<dbReference type="Proteomes" id="UP001269144">
    <property type="component" value="Unassembled WGS sequence"/>
</dbReference>
<comment type="cofactor">
    <cofactor evidence="1">
        <name>FAD</name>
        <dbReference type="ChEBI" id="CHEBI:57692"/>
    </cofactor>
</comment>
<feature type="domain" description="FAD-binding FR-type" evidence="14">
    <location>
        <begin position="222"/>
        <end position="322"/>
    </location>
</feature>
<keyword evidence="8 13" id="KW-1133">Transmembrane helix</keyword>
<dbReference type="Gene3D" id="3.40.50.80">
    <property type="entry name" value="Nucleotide-binding domain of ferredoxin-NADP reductase (FNR) module"/>
    <property type="match status" value="1"/>
</dbReference>
<keyword evidence="4 13" id="KW-0812">Transmembrane</keyword>
<feature type="transmembrane region" description="Helical" evidence="13">
    <location>
        <begin position="198"/>
        <end position="219"/>
    </location>
</feature>
<evidence type="ECO:0000256" key="2">
    <source>
        <dbReference type="ARBA" id="ARBA00004141"/>
    </source>
</evidence>
<accession>A0ABU2HX82</accession>
<dbReference type="InterPro" id="IPR017927">
    <property type="entry name" value="FAD-bd_FR_type"/>
</dbReference>
<evidence type="ECO:0000256" key="10">
    <source>
        <dbReference type="ARBA" id="ARBA00023004"/>
    </source>
</evidence>
<name>A0ABU2HX82_9RHOB</name>